<organism evidence="1 2">
    <name type="scientific">Flavobacterium lacisediminis</name>
    <dbReference type="NCBI Taxonomy" id="2989705"/>
    <lineage>
        <taxon>Bacteria</taxon>
        <taxon>Pseudomonadati</taxon>
        <taxon>Bacteroidota</taxon>
        <taxon>Flavobacteriia</taxon>
        <taxon>Flavobacteriales</taxon>
        <taxon>Flavobacteriaceae</taxon>
        <taxon>Flavobacterium</taxon>
    </lineage>
</organism>
<name>A0ABT3EKM1_9FLAO</name>
<protein>
    <submittedName>
        <fullName evidence="1">Uncharacterized protein</fullName>
    </submittedName>
</protein>
<dbReference type="Proteomes" id="UP001165677">
    <property type="component" value="Unassembled WGS sequence"/>
</dbReference>
<accession>A0ABT3EKM1</accession>
<proteinExistence type="predicted"/>
<evidence type="ECO:0000313" key="2">
    <source>
        <dbReference type="Proteomes" id="UP001165677"/>
    </source>
</evidence>
<reference evidence="1" key="1">
    <citation type="submission" date="2022-10" db="EMBL/GenBank/DDBJ databases">
        <title>Flavobacterium sp. nov., a bacterium isolated from lake sediment.</title>
        <authorList>
            <person name="Qu J.-H."/>
        </authorList>
    </citation>
    <scope>NUCLEOTIDE SEQUENCE</scope>
    <source>
        <strain evidence="1">TH16-21</strain>
    </source>
</reference>
<dbReference type="EMBL" id="JAPCIO010000012">
    <property type="protein sequence ID" value="MCW1149111.1"/>
    <property type="molecule type" value="Genomic_DNA"/>
</dbReference>
<evidence type="ECO:0000313" key="1">
    <source>
        <dbReference type="EMBL" id="MCW1149111.1"/>
    </source>
</evidence>
<dbReference type="RefSeq" id="WP_264369799.1">
    <property type="nucleotide sequence ID" value="NZ_JAPCIO010000012.1"/>
</dbReference>
<keyword evidence="2" id="KW-1185">Reference proteome</keyword>
<sequence length="180" mass="22077">MNYKDQITYNYDLVEPFVNLILFNLSISPKFVNSTSAKLSKEYLESRRRNFDFEEPYKLYYFEEKLRLYLYQLTPLYRKIITNIVTQDRRTMHVLFMKYLMDNDKDEIFLTEEEIIEEYEFFLDLMRNYLSEGIVSEYIFMFFAIKFEKIFHISLEKNDSISLKEYENTIRAIGNFDMKL</sequence>
<comment type="caution">
    <text evidence="1">The sequence shown here is derived from an EMBL/GenBank/DDBJ whole genome shotgun (WGS) entry which is preliminary data.</text>
</comment>
<gene>
    <name evidence="1" type="ORF">OJ995_12850</name>
</gene>